<dbReference type="Gene3D" id="2.40.128.460">
    <property type="entry name" value="Periplasmic lysozyme inhibitor of I-type lysozyme"/>
    <property type="match status" value="1"/>
</dbReference>
<reference evidence="2 3" key="1">
    <citation type="submission" date="2018-05" db="EMBL/GenBank/DDBJ databases">
        <title>Chitinophaga sp. K3CV102501T nov., isolated from isolated from a monsoon evergreen broad-leaved forest soil.</title>
        <authorList>
            <person name="Lv Y."/>
        </authorList>
    </citation>
    <scope>NUCLEOTIDE SEQUENCE [LARGE SCALE GENOMIC DNA]</scope>
    <source>
        <strain evidence="2 3">GDMCC 1.1325</strain>
    </source>
</reference>
<gene>
    <name evidence="2" type="ORF">DF182_01330</name>
</gene>
<dbReference type="SUPFAM" id="SSF69318">
    <property type="entry name" value="Integrin alpha N-terminal domain"/>
    <property type="match status" value="1"/>
</dbReference>
<comment type="caution">
    <text evidence="2">The sequence shown here is derived from an EMBL/GenBank/DDBJ whole genome shotgun (WGS) entry which is preliminary data.</text>
</comment>
<protein>
    <recommendedName>
        <fullName evidence="4">VCBS repeat-containing protein</fullName>
    </recommendedName>
</protein>
<evidence type="ECO:0000313" key="3">
    <source>
        <dbReference type="Proteomes" id="UP000253410"/>
    </source>
</evidence>
<dbReference type="EMBL" id="QFFJ01000001">
    <property type="protein sequence ID" value="RBL91294.1"/>
    <property type="molecule type" value="Genomic_DNA"/>
</dbReference>
<evidence type="ECO:0000256" key="1">
    <source>
        <dbReference type="SAM" id="MobiDB-lite"/>
    </source>
</evidence>
<accession>A0A365Y038</accession>
<sequence length="188" mass="21003">MILAAACGGGNKKKNQENKMQHAMPEKKITFSMDTTFHEYHFSIFTRGDATMRNLYVGIGSVKDTTRADTVVEKDIKGTIANVTVADLDNDGKPEVYVFTTSSGTDQYGKVYGLAILGRRAVEINTDAIDSLAEKDYRGRDSFYVSGKELVRTFPAFRGDEEVELKSDSIRMVRYKLIKSGNTYVLKE</sequence>
<evidence type="ECO:0000313" key="2">
    <source>
        <dbReference type="EMBL" id="RBL91294.1"/>
    </source>
</evidence>
<feature type="region of interest" description="Disordered" evidence="1">
    <location>
        <begin position="1"/>
        <end position="22"/>
    </location>
</feature>
<dbReference type="Proteomes" id="UP000253410">
    <property type="component" value="Unassembled WGS sequence"/>
</dbReference>
<dbReference type="InterPro" id="IPR038643">
    <property type="entry name" value="PliI_sf"/>
</dbReference>
<proteinExistence type="predicted"/>
<name>A0A365Y038_9BACT</name>
<dbReference type="AlphaFoldDB" id="A0A365Y038"/>
<dbReference type="InterPro" id="IPR028994">
    <property type="entry name" value="Integrin_alpha_N"/>
</dbReference>
<evidence type="ECO:0008006" key="4">
    <source>
        <dbReference type="Google" id="ProtNLM"/>
    </source>
</evidence>
<keyword evidence="3" id="KW-1185">Reference proteome</keyword>
<organism evidence="2 3">
    <name type="scientific">Chitinophaga flava</name>
    <dbReference type="NCBI Taxonomy" id="2259036"/>
    <lineage>
        <taxon>Bacteria</taxon>
        <taxon>Pseudomonadati</taxon>
        <taxon>Bacteroidota</taxon>
        <taxon>Chitinophagia</taxon>
        <taxon>Chitinophagales</taxon>
        <taxon>Chitinophagaceae</taxon>
        <taxon>Chitinophaga</taxon>
    </lineage>
</organism>